<feature type="compositionally biased region" description="Basic and acidic residues" evidence="1">
    <location>
        <begin position="8"/>
        <end position="25"/>
    </location>
</feature>
<gene>
    <name evidence="2" type="ORF">GOBAR_AA17341</name>
</gene>
<evidence type="ECO:0000313" key="2">
    <source>
        <dbReference type="EMBL" id="PPS03318.1"/>
    </source>
</evidence>
<evidence type="ECO:0000256" key="1">
    <source>
        <dbReference type="SAM" id="MobiDB-lite"/>
    </source>
</evidence>
<evidence type="ECO:0000313" key="3">
    <source>
        <dbReference type="Proteomes" id="UP000239757"/>
    </source>
</evidence>
<accession>A0A2P5XIY9</accession>
<name>A0A2P5XIY9_GOSBA</name>
<dbReference type="AlphaFoldDB" id="A0A2P5XIY9"/>
<dbReference type="Proteomes" id="UP000239757">
    <property type="component" value="Unassembled WGS sequence"/>
</dbReference>
<sequence length="88" mass="9345">MAGGSRPKRADQHMTGKSTAEEGPKPRTTVASVEHIGDTDGCRSNAFERALATDRRGHRVTRSTSPCASRQGRIATVGGKRGRTLGVK</sequence>
<organism evidence="2 3">
    <name type="scientific">Gossypium barbadense</name>
    <name type="common">Sea Island cotton</name>
    <name type="synonym">Hibiscus barbadensis</name>
    <dbReference type="NCBI Taxonomy" id="3634"/>
    <lineage>
        <taxon>Eukaryota</taxon>
        <taxon>Viridiplantae</taxon>
        <taxon>Streptophyta</taxon>
        <taxon>Embryophyta</taxon>
        <taxon>Tracheophyta</taxon>
        <taxon>Spermatophyta</taxon>
        <taxon>Magnoliopsida</taxon>
        <taxon>eudicotyledons</taxon>
        <taxon>Gunneridae</taxon>
        <taxon>Pentapetalae</taxon>
        <taxon>rosids</taxon>
        <taxon>malvids</taxon>
        <taxon>Malvales</taxon>
        <taxon>Malvaceae</taxon>
        <taxon>Malvoideae</taxon>
        <taxon>Gossypium</taxon>
    </lineage>
</organism>
<proteinExistence type="predicted"/>
<protein>
    <submittedName>
        <fullName evidence="2">Uncharacterized protein</fullName>
    </submittedName>
</protein>
<dbReference type="EMBL" id="KZ664768">
    <property type="protein sequence ID" value="PPS03318.1"/>
    <property type="molecule type" value="Genomic_DNA"/>
</dbReference>
<dbReference type="OrthoDB" id="10288589at2759"/>
<reference evidence="2 3" key="1">
    <citation type="submission" date="2015-01" db="EMBL/GenBank/DDBJ databases">
        <title>Genome of allotetraploid Gossypium barbadense reveals genomic plasticity and fiber elongation in cotton evolution.</title>
        <authorList>
            <person name="Chen X."/>
            <person name="Liu X."/>
            <person name="Zhao B."/>
            <person name="Zheng H."/>
            <person name="Hu Y."/>
            <person name="Lu G."/>
            <person name="Yang C."/>
            <person name="Chen J."/>
            <person name="Shan C."/>
            <person name="Zhang L."/>
            <person name="Zhou Y."/>
            <person name="Wang L."/>
            <person name="Guo W."/>
            <person name="Bai Y."/>
            <person name="Ruan J."/>
            <person name="Shangguan X."/>
            <person name="Mao Y."/>
            <person name="Jiang J."/>
            <person name="Zhu Y."/>
            <person name="Lei J."/>
            <person name="Kang H."/>
            <person name="Chen S."/>
            <person name="He X."/>
            <person name="Wang R."/>
            <person name="Wang Y."/>
            <person name="Chen J."/>
            <person name="Wang L."/>
            <person name="Yu S."/>
            <person name="Wang B."/>
            <person name="Wei J."/>
            <person name="Song S."/>
            <person name="Lu X."/>
            <person name="Gao Z."/>
            <person name="Gu W."/>
            <person name="Deng X."/>
            <person name="Ma D."/>
            <person name="Wang S."/>
            <person name="Liang W."/>
            <person name="Fang L."/>
            <person name="Cai C."/>
            <person name="Zhu X."/>
            <person name="Zhou B."/>
            <person name="Zhang Y."/>
            <person name="Chen Z."/>
            <person name="Xu S."/>
            <person name="Zhu R."/>
            <person name="Wang S."/>
            <person name="Zhang T."/>
            <person name="Zhao G."/>
        </authorList>
    </citation>
    <scope>NUCLEOTIDE SEQUENCE [LARGE SCALE GENOMIC DNA]</scope>
    <source>
        <strain evidence="3">cv. Xinhai21</strain>
        <tissue evidence="2">Leaf</tissue>
    </source>
</reference>
<feature type="region of interest" description="Disordered" evidence="1">
    <location>
        <begin position="1"/>
        <end position="41"/>
    </location>
</feature>